<feature type="domain" description="Prepilin peptidase A24 N-terminal" evidence="9">
    <location>
        <begin position="7"/>
        <end position="87"/>
    </location>
</feature>
<feature type="transmembrane region" description="Helical" evidence="7">
    <location>
        <begin position="70"/>
        <end position="90"/>
    </location>
</feature>
<dbReference type="GO" id="GO:0006465">
    <property type="term" value="P:signal peptide processing"/>
    <property type="evidence" value="ECO:0007669"/>
    <property type="project" value="TreeGrafter"/>
</dbReference>
<feature type="transmembrane region" description="Helical" evidence="7">
    <location>
        <begin position="147"/>
        <end position="164"/>
    </location>
</feature>
<dbReference type="EMBL" id="QXXA01000007">
    <property type="protein sequence ID" value="NBI06669.1"/>
    <property type="molecule type" value="Genomic_DNA"/>
</dbReference>
<evidence type="ECO:0000256" key="1">
    <source>
        <dbReference type="ARBA" id="ARBA00004651"/>
    </source>
</evidence>
<sequence>MQILILLTGIIIGSFLNVCIYRIPKGESINYPSSNCTSCGKRLKPWDLIPILSFLFLKGRCKYCNEKISIIYPIVELLNGVIYLTIYNIFGISSISAIYMLIASILIVISFIDYNYQIIPDKLILLGFIIITPIHILYSFPSSLINGLLGLFISGGLFLSIAFISKGGMGGGDIKLISLIGYLLGLKVFMVIIISFILGALVSISLLITNVKNRKDAIAFGPFIAIASIIVMLFSDEILNIYFKIIF</sequence>
<evidence type="ECO:0000256" key="6">
    <source>
        <dbReference type="ARBA" id="ARBA00023136"/>
    </source>
</evidence>
<dbReference type="PANTHER" id="PTHR30487">
    <property type="entry name" value="TYPE 4 PREPILIN-LIKE PROTEINS LEADER PEPTIDE-PROCESSING ENZYME"/>
    <property type="match status" value="1"/>
</dbReference>
<comment type="caution">
    <text evidence="10">The sequence shown here is derived from an EMBL/GenBank/DDBJ whole genome shotgun (WGS) entry which is preliminary data.</text>
</comment>
<evidence type="ECO:0000313" key="11">
    <source>
        <dbReference type="Proteomes" id="UP000467132"/>
    </source>
</evidence>
<comment type="subcellular location">
    <subcellularLocation>
        <location evidence="1">Cell membrane</location>
        <topology evidence="1">Multi-pass membrane protein</topology>
    </subcellularLocation>
</comment>
<evidence type="ECO:0000256" key="3">
    <source>
        <dbReference type="ARBA" id="ARBA00022475"/>
    </source>
</evidence>
<evidence type="ECO:0000256" key="2">
    <source>
        <dbReference type="ARBA" id="ARBA00005801"/>
    </source>
</evidence>
<feature type="transmembrane region" description="Helical" evidence="7">
    <location>
        <begin position="123"/>
        <end position="141"/>
    </location>
</feature>
<keyword evidence="6 7" id="KW-0472">Membrane</keyword>
<dbReference type="PANTHER" id="PTHR30487:SF0">
    <property type="entry name" value="PREPILIN LEADER PEPTIDASE_N-METHYLTRANSFERASE-RELATED"/>
    <property type="match status" value="1"/>
</dbReference>
<dbReference type="InterPro" id="IPR000045">
    <property type="entry name" value="Prepilin_IV_endopep_pep"/>
</dbReference>
<dbReference type="Proteomes" id="UP000467132">
    <property type="component" value="Unassembled WGS sequence"/>
</dbReference>
<keyword evidence="4 7" id="KW-0812">Transmembrane</keyword>
<dbReference type="Pfam" id="PF06750">
    <property type="entry name" value="A24_N_bact"/>
    <property type="match status" value="1"/>
</dbReference>
<keyword evidence="5 7" id="KW-1133">Transmembrane helix</keyword>
<keyword evidence="3" id="KW-1003">Cell membrane</keyword>
<evidence type="ECO:0000256" key="7">
    <source>
        <dbReference type="SAM" id="Phobius"/>
    </source>
</evidence>
<reference evidence="10 11" key="1">
    <citation type="submission" date="2018-08" db="EMBL/GenBank/DDBJ databases">
        <title>Murine metabolic-syndrome-specific gut microbial biobank.</title>
        <authorList>
            <person name="Liu C."/>
        </authorList>
    </citation>
    <scope>NUCLEOTIDE SEQUENCE [LARGE SCALE GENOMIC DNA]</scope>
    <source>
        <strain evidence="10 11">583</strain>
    </source>
</reference>
<accession>A0A845QXZ3</accession>
<dbReference type="Pfam" id="PF01478">
    <property type="entry name" value="Peptidase_A24"/>
    <property type="match status" value="1"/>
</dbReference>
<dbReference type="RefSeq" id="WP_160197151.1">
    <property type="nucleotide sequence ID" value="NZ_QXXA01000007.1"/>
</dbReference>
<dbReference type="Gene3D" id="1.20.120.1220">
    <property type="match status" value="1"/>
</dbReference>
<evidence type="ECO:0000313" key="10">
    <source>
        <dbReference type="EMBL" id="NBI06669.1"/>
    </source>
</evidence>
<comment type="similarity">
    <text evidence="2">Belongs to the peptidase A24 family.</text>
</comment>
<keyword evidence="11" id="KW-1185">Reference proteome</keyword>
<dbReference type="InterPro" id="IPR010627">
    <property type="entry name" value="Prepilin_pept_A24_N"/>
</dbReference>
<feature type="transmembrane region" description="Helical" evidence="7">
    <location>
        <begin position="96"/>
        <end position="116"/>
    </location>
</feature>
<dbReference type="InterPro" id="IPR050882">
    <property type="entry name" value="Prepilin_peptidase/N-MTase"/>
</dbReference>
<feature type="transmembrane region" description="Helical" evidence="7">
    <location>
        <begin position="6"/>
        <end position="23"/>
    </location>
</feature>
<proteinExistence type="inferred from homology"/>
<evidence type="ECO:0000256" key="4">
    <source>
        <dbReference type="ARBA" id="ARBA00022692"/>
    </source>
</evidence>
<dbReference type="GO" id="GO:0005886">
    <property type="term" value="C:plasma membrane"/>
    <property type="evidence" value="ECO:0007669"/>
    <property type="project" value="UniProtKB-SubCell"/>
</dbReference>
<feature type="transmembrane region" description="Helical" evidence="7">
    <location>
        <begin position="176"/>
        <end position="208"/>
    </location>
</feature>
<evidence type="ECO:0000256" key="5">
    <source>
        <dbReference type="ARBA" id="ARBA00022989"/>
    </source>
</evidence>
<dbReference type="AlphaFoldDB" id="A0A845QXZ3"/>
<organism evidence="10 11">
    <name type="scientific">Senegalia massiliensis</name>
    <dbReference type="NCBI Taxonomy" id="1720316"/>
    <lineage>
        <taxon>Bacteria</taxon>
        <taxon>Bacillati</taxon>
        <taxon>Bacillota</taxon>
        <taxon>Clostridia</taxon>
        <taxon>Eubacteriales</taxon>
        <taxon>Clostridiaceae</taxon>
        <taxon>Senegalia</taxon>
    </lineage>
</organism>
<feature type="domain" description="Prepilin type IV endopeptidase peptidase" evidence="8">
    <location>
        <begin position="101"/>
        <end position="204"/>
    </location>
</feature>
<dbReference type="OrthoDB" id="9789291at2"/>
<protein>
    <submittedName>
        <fullName evidence="10">Prepilin peptidase</fullName>
    </submittedName>
</protein>
<dbReference type="GO" id="GO:0004190">
    <property type="term" value="F:aspartic-type endopeptidase activity"/>
    <property type="evidence" value="ECO:0007669"/>
    <property type="project" value="InterPro"/>
</dbReference>
<name>A0A845QXZ3_9CLOT</name>
<evidence type="ECO:0000259" key="9">
    <source>
        <dbReference type="Pfam" id="PF06750"/>
    </source>
</evidence>
<gene>
    <name evidence="10" type="ORF">D3Z33_07315</name>
</gene>
<evidence type="ECO:0000259" key="8">
    <source>
        <dbReference type="Pfam" id="PF01478"/>
    </source>
</evidence>
<feature type="transmembrane region" description="Helical" evidence="7">
    <location>
        <begin position="220"/>
        <end position="243"/>
    </location>
</feature>